<proteinExistence type="predicted"/>
<reference evidence="2 3" key="1">
    <citation type="submission" date="2015-09" db="EMBL/GenBank/DDBJ databases">
        <authorList>
            <consortium name="Pathogen Informatics"/>
        </authorList>
    </citation>
    <scope>NUCLEOTIDE SEQUENCE [LARGE SCALE GENOMIC DNA]</scope>
    <source>
        <strain evidence="2 3">2789STDY5834876</strain>
    </source>
</reference>
<dbReference type="RefSeq" id="WP_055154914.1">
    <property type="nucleotide sequence ID" value="NZ_CYZU01000057.1"/>
</dbReference>
<organism evidence="2 3">
    <name type="scientific">Faecalicatena contorta</name>
    <dbReference type="NCBI Taxonomy" id="39482"/>
    <lineage>
        <taxon>Bacteria</taxon>
        <taxon>Bacillati</taxon>
        <taxon>Bacillota</taxon>
        <taxon>Clostridia</taxon>
        <taxon>Lachnospirales</taxon>
        <taxon>Lachnospiraceae</taxon>
        <taxon>Faecalicatena</taxon>
    </lineage>
</organism>
<dbReference type="NCBIfam" id="TIGR03987">
    <property type="entry name" value="HsmA family protein"/>
    <property type="match status" value="1"/>
</dbReference>
<dbReference type="AlphaFoldDB" id="A0A174KHP6"/>
<name>A0A174KHP6_9FIRM</name>
<dbReference type="EMBL" id="CYZU01000057">
    <property type="protein sequence ID" value="CUP10311.1"/>
    <property type="molecule type" value="Genomic_DNA"/>
</dbReference>
<keyword evidence="1" id="KW-0472">Membrane</keyword>
<feature type="transmembrane region" description="Helical" evidence="1">
    <location>
        <begin position="37"/>
        <end position="57"/>
    </location>
</feature>
<evidence type="ECO:0000256" key="1">
    <source>
        <dbReference type="SAM" id="Phobius"/>
    </source>
</evidence>
<feature type="transmembrane region" description="Helical" evidence="1">
    <location>
        <begin position="6"/>
        <end position="25"/>
    </location>
</feature>
<evidence type="ECO:0000313" key="2">
    <source>
        <dbReference type="EMBL" id="CUP10311.1"/>
    </source>
</evidence>
<evidence type="ECO:0000313" key="3">
    <source>
        <dbReference type="Proteomes" id="UP000095544"/>
    </source>
</evidence>
<evidence type="ECO:0008006" key="4">
    <source>
        <dbReference type="Google" id="ProtNLM"/>
    </source>
</evidence>
<gene>
    <name evidence="2" type="ORF">ERS852491_04276</name>
</gene>
<sequence length="125" mass="13890">MSKLLIAAIIFMTLALTFYTIGVFGEKKKGVLMKWHVLVFWMGFICDTTGTTIMGKISGTGFSLNLHTITGLIALLLMAFHAVWAAVILAKNNEKAKKVFHKFSIIVWSIWLIPYILGIIIGMQG</sequence>
<feature type="transmembrane region" description="Helical" evidence="1">
    <location>
        <begin position="69"/>
        <end position="90"/>
    </location>
</feature>
<keyword evidence="1" id="KW-0812">Transmembrane</keyword>
<dbReference type="OrthoDB" id="2751280at2"/>
<feature type="transmembrane region" description="Helical" evidence="1">
    <location>
        <begin position="102"/>
        <end position="123"/>
    </location>
</feature>
<dbReference type="InterPro" id="IPR023813">
    <property type="entry name" value="HsmA-like"/>
</dbReference>
<protein>
    <recommendedName>
        <fullName evidence="4">TIGR03987 family protein</fullName>
    </recommendedName>
</protein>
<keyword evidence="1" id="KW-1133">Transmembrane helix</keyword>
<dbReference type="STRING" id="39482.ERS852491_04276"/>
<accession>A0A174KHP6</accession>
<dbReference type="Proteomes" id="UP000095544">
    <property type="component" value="Unassembled WGS sequence"/>
</dbReference>